<proteinExistence type="predicted"/>
<dbReference type="RefSeq" id="WP_104848348.1">
    <property type="nucleotide sequence ID" value="NZ_PKOZ01000001.1"/>
</dbReference>
<dbReference type="NCBIfam" id="NF002854">
    <property type="entry name" value="PRK03147.1"/>
    <property type="match status" value="1"/>
</dbReference>
<comment type="subcellular location">
    <subcellularLocation>
        <location evidence="1">Cell envelope</location>
    </subcellularLocation>
</comment>
<keyword evidence="3" id="KW-0812">Transmembrane</keyword>
<dbReference type="InterPro" id="IPR013766">
    <property type="entry name" value="Thioredoxin_domain"/>
</dbReference>
<keyword evidence="8" id="KW-1185">Reference proteome</keyword>
<dbReference type="Gene3D" id="3.40.30.10">
    <property type="entry name" value="Glutaredoxin"/>
    <property type="match status" value="1"/>
</dbReference>
<dbReference type="AlphaFoldDB" id="A0A2S7N5F7"/>
<dbReference type="SUPFAM" id="SSF52833">
    <property type="entry name" value="Thioredoxin-like"/>
    <property type="match status" value="1"/>
</dbReference>
<feature type="domain" description="Thioredoxin" evidence="6">
    <location>
        <begin position="37"/>
        <end position="175"/>
    </location>
</feature>
<dbReference type="PROSITE" id="PS51352">
    <property type="entry name" value="THIOREDOXIN_2"/>
    <property type="match status" value="1"/>
</dbReference>
<dbReference type="Pfam" id="PF00578">
    <property type="entry name" value="AhpC-TSA"/>
    <property type="match status" value="1"/>
</dbReference>
<evidence type="ECO:0000256" key="1">
    <source>
        <dbReference type="ARBA" id="ARBA00004196"/>
    </source>
</evidence>
<accession>A0A2S7N5F7</accession>
<dbReference type="GO" id="GO:0017004">
    <property type="term" value="P:cytochrome complex assembly"/>
    <property type="evidence" value="ECO:0007669"/>
    <property type="project" value="UniProtKB-KW"/>
</dbReference>
<evidence type="ECO:0000256" key="5">
    <source>
        <dbReference type="ARBA" id="ARBA00023284"/>
    </source>
</evidence>
<organism evidence="7 8">
    <name type="scientific">Pradoshia eiseniae</name>
    <dbReference type="NCBI Taxonomy" id="2064768"/>
    <lineage>
        <taxon>Bacteria</taxon>
        <taxon>Bacillati</taxon>
        <taxon>Bacillota</taxon>
        <taxon>Bacilli</taxon>
        <taxon>Bacillales</taxon>
        <taxon>Bacillaceae</taxon>
        <taxon>Pradoshia</taxon>
    </lineage>
</organism>
<keyword evidence="4" id="KW-1015">Disulfide bond</keyword>
<evidence type="ECO:0000256" key="2">
    <source>
        <dbReference type="ARBA" id="ARBA00022748"/>
    </source>
</evidence>
<dbReference type="GO" id="GO:0030313">
    <property type="term" value="C:cell envelope"/>
    <property type="evidence" value="ECO:0007669"/>
    <property type="project" value="UniProtKB-SubCell"/>
</dbReference>
<comment type="caution">
    <text evidence="7">The sequence shown here is derived from an EMBL/GenBank/DDBJ whole genome shotgun (WGS) entry which is preliminary data.</text>
</comment>
<evidence type="ECO:0000259" key="6">
    <source>
        <dbReference type="PROSITE" id="PS51352"/>
    </source>
</evidence>
<evidence type="ECO:0000313" key="7">
    <source>
        <dbReference type="EMBL" id="PQD97256.1"/>
    </source>
</evidence>
<evidence type="ECO:0000256" key="4">
    <source>
        <dbReference type="ARBA" id="ARBA00023157"/>
    </source>
</evidence>
<reference evidence="7 8" key="1">
    <citation type="submission" date="2017-12" db="EMBL/GenBank/DDBJ databases">
        <title>Taxonomic description and draft genome of Pradoshia cofamensis Gen. nov., sp. nov., a thermotolerant bacillale isolated from anterior gut of earthworm Eisenia fetida.</title>
        <authorList>
            <person name="Saha T."/>
            <person name="Chakraborty R."/>
        </authorList>
    </citation>
    <scope>NUCLEOTIDE SEQUENCE [LARGE SCALE GENOMIC DNA]</scope>
    <source>
        <strain evidence="7 8">EAG3</strain>
    </source>
</reference>
<evidence type="ECO:0000313" key="8">
    <source>
        <dbReference type="Proteomes" id="UP000239663"/>
    </source>
</evidence>
<dbReference type="InterPro" id="IPR036249">
    <property type="entry name" value="Thioredoxin-like_sf"/>
</dbReference>
<sequence>MNKQKRFWMRTIILTVLASAVVYVVYSSLTMDKEKSLDNGDEAPNFALTDLQGMKHVLDDYKGQGVFLNFWGTWCKPCEYEMPYIQSQYEQFTDKGVQVLAVNVNEADFVVEKFRDRHKLTFPIVIDKNNLVQQSYLINNLPATYLIDKDGRVVDYTTGSLTEERIQQMMEQIKP</sequence>
<evidence type="ECO:0000256" key="3">
    <source>
        <dbReference type="ARBA" id="ARBA00022968"/>
    </source>
</evidence>
<dbReference type="PANTHER" id="PTHR42852:SF6">
    <property type="entry name" value="THIOL:DISULFIDE INTERCHANGE PROTEIN DSBE"/>
    <property type="match status" value="1"/>
</dbReference>
<name>A0A2S7N5F7_9BACI</name>
<dbReference type="EMBL" id="PKOZ01000001">
    <property type="protein sequence ID" value="PQD97256.1"/>
    <property type="molecule type" value="Genomic_DNA"/>
</dbReference>
<dbReference type="InterPro" id="IPR050553">
    <property type="entry name" value="Thioredoxin_ResA/DsbE_sf"/>
</dbReference>
<protein>
    <submittedName>
        <fullName evidence="7">Thiol-disulfide oxidoreductase</fullName>
    </submittedName>
</protein>
<keyword evidence="5" id="KW-0676">Redox-active center</keyword>
<dbReference type="GO" id="GO:0016209">
    <property type="term" value="F:antioxidant activity"/>
    <property type="evidence" value="ECO:0007669"/>
    <property type="project" value="InterPro"/>
</dbReference>
<dbReference type="CDD" id="cd02966">
    <property type="entry name" value="TlpA_like_family"/>
    <property type="match status" value="1"/>
</dbReference>
<dbReference type="InterPro" id="IPR000866">
    <property type="entry name" value="AhpC/TSA"/>
</dbReference>
<gene>
    <name evidence="7" type="ORF">CYL18_03045</name>
</gene>
<keyword evidence="2" id="KW-0201">Cytochrome c-type biogenesis</keyword>
<dbReference type="PANTHER" id="PTHR42852">
    <property type="entry name" value="THIOL:DISULFIDE INTERCHANGE PROTEIN DSBE"/>
    <property type="match status" value="1"/>
</dbReference>
<dbReference type="Proteomes" id="UP000239663">
    <property type="component" value="Unassembled WGS sequence"/>
</dbReference>
<keyword evidence="3" id="KW-0735">Signal-anchor</keyword>
<dbReference type="GO" id="GO:0016491">
    <property type="term" value="F:oxidoreductase activity"/>
    <property type="evidence" value="ECO:0007669"/>
    <property type="project" value="InterPro"/>
</dbReference>
<dbReference type="OrthoDB" id="25753at2"/>